<name>U9UIV3_RHIID</name>
<protein>
    <submittedName>
        <fullName evidence="1">Uncharacterized protein</fullName>
    </submittedName>
</protein>
<reference evidence="1" key="1">
    <citation type="submission" date="2013-07" db="EMBL/GenBank/DDBJ databases">
        <title>The genome of an arbuscular mycorrhizal fungus provides insights into the evolution of the oldest plant symbiosis.</title>
        <authorList>
            <consortium name="DOE Joint Genome Institute"/>
            <person name="Tisserant E."/>
            <person name="Malbreil M."/>
            <person name="Kuo A."/>
            <person name="Kohler A."/>
            <person name="Symeonidi A."/>
            <person name="Balestrini R."/>
            <person name="Charron P."/>
            <person name="Duensing N."/>
            <person name="Frei-dit-Frey N."/>
            <person name="Gianinazzi-Pearson V."/>
            <person name="Gilbert B."/>
            <person name="Handa Y."/>
            <person name="Hijri M."/>
            <person name="Kaul R."/>
            <person name="Kawaguchi M."/>
            <person name="Krajinski F."/>
            <person name="Lammers P."/>
            <person name="Lapierre D."/>
            <person name="Masclaux F.G."/>
            <person name="Murat C."/>
            <person name="Morin E."/>
            <person name="Ndikumana S."/>
            <person name="Pagni M."/>
            <person name="Petitpierre D."/>
            <person name="Requena N."/>
            <person name="Rosikiewicz P."/>
            <person name="Riley R."/>
            <person name="Saito K."/>
            <person name="San Clemente H."/>
            <person name="Shapiro H."/>
            <person name="van Tuinen D."/>
            <person name="Becard G."/>
            <person name="Bonfante P."/>
            <person name="Paszkowski U."/>
            <person name="Shachar-Hill Y."/>
            <person name="Young J.P."/>
            <person name="Sanders I.R."/>
            <person name="Henrissat B."/>
            <person name="Rensing S.A."/>
            <person name="Grigoriev I.V."/>
            <person name="Corradi N."/>
            <person name="Roux C."/>
            <person name="Martin F."/>
        </authorList>
    </citation>
    <scope>NUCLEOTIDE SEQUENCE</scope>
    <source>
        <strain evidence="1">DAOM 197198</strain>
    </source>
</reference>
<organism evidence="1">
    <name type="scientific">Rhizophagus irregularis (strain DAOM 181602 / DAOM 197198 / MUCL 43194)</name>
    <name type="common">Arbuscular mycorrhizal fungus</name>
    <name type="synonym">Glomus intraradices</name>
    <dbReference type="NCBI Taxonomy" id="747089"/>
    <lineage>
        <taxon>Eukaryota</taxon>
        <taxon>Fungi</taxon>
        <taxon>Fungi incertae sedis</taxon>
        <taxon>Mucoromycota</taxon>
        <taxon>Glomeromycotina</taxon>
        <taxon>Glomeromycetes</taxon>
        <taxon>Glomerales</taxon>
        <taxon>Glomeraceae</taxon>
        <taxon>Rhizophagus</taxon>
    </lineage>
</organism>
<sequence length="64" mass="7562">MIPMKEAVEEFDANNKRMKERLEKEDKTKRVNSETEMTDSFRVCGFLLNIVDSKFIFTKNDITV</sequence>
<proteinExistence type="predicted"/>
<dbReference type="HOGENOM" id="CLU_2868727_0_0_1"/>
<evidence type="ECO:0000313" key="1">
    <source>
        <dbReference type="EMBL" id="ESA19597.1"/>
    </source>
</evidence>
<gene>
    <name evidence="1" type="ORF">GLOINDRAFT_2112</name>
</gene>
<dbReference type="VEuPathDB" id="FungiDB:RhiirFUN_003987"/>
<dbReference type="AlphaFoldDB" id="U9UIV3"/>
<dbReference type="EMBL" id="KI278110">
    <property type="protein sequence ID" value="ESA19597.1"/>
    <property type="molecule type" value="Genomic_DNA"/>
</dbReference>
<accession>U9UIV3</accession>